<organism evidence="5">
    <name type="scientific">Anopheles sinensis</name>
    <name type="common">Mosquito</name>
    <dbReference type="NCBI Taxonomy" id="74873"/>
    <lineage>
        <taxon>Eukaryota</taxon>
        <taxon>Metazoa</taxon>
        <taxon>Ecdysozoa</taxon>
        <taxon>Arthropoda</taxon>
        <taxon>Hexapoda</taxon>
        <taxon>Insecta</taxon>
        <taxon>Pterygota</taxon>
        <taxon>Neoptera</taxon>
        <taxon>Endopterygota</taxon>
        <taxon>Diptera</taxon>
        <taxon>Nematocera</taxon>
        <taxon>Culicoidea</taxon>
        <taxon>Culicidae</taxon>
        <taxon>Anophelinae</taxon>
        <taxon>Anopheles</taxon>
    </lineage>
</organism>
<dbReference type="EMBL" id="ATLV01023096">
    <property type="status" value="NOT_ANNOTATED_CDS"/>
    <property type="molecule type" value="Genomic_DNA"/>
</dbReference>
<accession>A0A084WDZ8</accession>
<dbReference type="Gene3D" id="1.10.20.10">
    <property type="entry name" value="Histone, subunit A"/>
    <property type="match status" value="1"/>
</dbReference>
<comment type="subcellular location">
    <subcellularLocation>
        <location evidence="1">Nucleus</location>
    </subcellularLocation>
</comment>
<dbReference type="EMBL" id="KE525340">
    <property type="protein sequence ID" value="KFB48442.1"/>
    <property type="molecule type" value="Genomic_DNA"/>
</dbReference>
<evidence type="ECO:0000313" key="6">
    <source>
        <dbReference type="EnsemblMetazoa" id="ASIC016423-PA"/>
    </source>
</evidence>
<dbReference type="OMA" id="HNTVENE"/>
<dbReference type="EnsemblMetazoa" id="ASIC016423-RA">
    <property type="protein sequence ID" value="ASIC016423-PA"/>
    <property type="gene ID" value="ASIC016423"/>
</dbReference>
<evidence type="ECO:0000256" key="1">
    <source>
        <dbReference type="ARBA" id="ARBA00004123"/>
    </source>
</evidence>
<evidence type="ECO:0000259" key="4">
    <source>
        <dbReference type="Pfam" id="PF00808"/>
    </source>
</evidence>
<evidence type="ECO:0000256" key="3">
    <source>
        <dbReference type="SAM" id="MobiDB-lite"/>
    </source>
</evidence>
<dbReference type="InterPro" id="IPR009072">
    <property type="entry name" value="Histone-fold"/>
</dbReference>
<dbReference type="InterPro" id="IPR003958">
    <property type="entry name" value="CBFA_NFYB_domain"/>
</dbReference>
<dbReference type="VEuPathDB" id="VectorBase:ASIS001297"/>
<evidence type="ECO:0000313" key="5">
    <source>
        <dbReference type="EMBL" id="KFB48442.1"/>
    </source>
</evidence>
<feature type="compositionally biased region" description="Basic and acidic residues" evidence="3">
    <location>
        <begin position="46"/>
        <end position="55"/>
    </location>
</feature>
<dbReference type="Proteomes" id="UP000030765">
    <property type="component" value="Unassembled WGS sequence"/>
</dbReference>
<feature type="compositionally biased region" description="Polar residues" evidence="3">
    <location>
        <begin position="26"/>
        <end position="45"/>
    </location>
</feature>
<dbReference type="CDD" id="cd22929">
    <property type="entry name" value="HFD_POLE4-like"/>
    <property type="match status" value="1"/>
</dbReference>
<dbReference type="GO" id="GO:0008622">
    <property type="term" value="C:epsilon DNA polymerase complex"/>
    <property type="evidence" value="ECO:0007669"/>
    <property type="project" value="TreeGrafter"/>
</dbReference>
<reference evidence="6" key="2">
    <citation type="submission" date="2020-05" db="UniProtKB">
        <authorList>
            <consortium name="EnsemblMetazoa"/>
        </authorList>
    </citation>
    <scope>IDENTIFICATION</scope>
</reference>
<dbReference type="InterPro" id="IPR050568">
    <property type="entry name" value="Transcr_DNA_Rep_Reg"/>
</dbReference>
<dbReference type="STRING" id="74873.A0A084WDZ8"/>
<feature type="region of interest" description="Disordered" evidence="3">
    <location>
        <begin position="1"/>
        <end position="102"/>
    </location>
</feature>
<feature type="compositionally biased region" description="Polar residues" evidence="3">
    <location>
        <begin position="79"/>
        <end position="88"/>
    </location>
</feature>
<dbReference type="GO" id="GO:0046982">
    <property type="term" value="F:protein heterodimerization activity"/>
    <property type="evidence" value="ECO:0007669"/>
    <property type="project" value="InterPro"/>
</dbReference>
<evidence type="ECO:0000256" key="2">
    <source>
        <dbReference type="ARBA" id="ARBA00023242"/>
    </source>
</evidence>
<gene>
    <name evidence="5" type="ORF">ZHAS_00016423</name>
</gene>
<dbReference type="AlphaFoldDB" id="A0A084WDZ8"/>
<proteinExistence type="predicted"/>
<name>A0A084WDZ8_ANOSI</name>
<keyword evidence="2" id="KW-0539">Nucleus</keyword>
<evidence type="ECO:0000313" key="7">
    <source>
        <dbReference type="Proteomes" id="UP000030765"/>
    </source>
</evidence>
<dbReference type="SUPFAM" id="SSF47113">
    <property type="entry name" value="Histone-fold"/>
    <property type="match status" value="1"/>
</dbReference>
<protein>
    <submittedName>
        <fullName evidence="5">AGAP004965-PA-like protein</fullName>
    </submittedName>
</protein>
<feature type="domain" description="Transcription factor CBF/NF-Y/archaeal histone" evidence="4">
    <location>
        <begin position="137"/>
        <end position="200"/>
    </location>
</feature>
<dbReference type="GO" id="GO:0006261">
    <property type="term" value="P:DNA-templated DNA replication"/>
    <property type="evidence" value="ECO:0007669"/>
    <property type="project" value="TreeGrafter"/>
</dbReference>
<sequence>METAHNSEDLFASQDETSLREAQIASEASQLNSTENNEPTGQQKSAIEKEFHNTVENETPDLVFSEDVDFGEHSEKQKTASVPESDTAVSEVPNVPTESADNEDAFEAEFEAELEGLGMEAEEENTNKEPAEERLAQFPLARVKQIMKLDPDVGIVSAEAIFLVTKAAELFLQTLAKDTYTHTIAAKKKTMGLKDVELAIESIDSLMFLEGMMKDN</sequence>
<dbReference type="Pfam" id="PF00808">
    <property type="entry name" value="CBFD_NFYB_HMF"/>
    <property type="match status" value="1"/>
</dbReference>
<dbReference type="PANTHER" id="PTHR10252">
    <property type="entry name" value="HISTONE-LIKE TRANSCRIPTION FACTOR CCAAT-RELATED"/>
    <property type="match status" value="1"/>
</dbReference>
<dbReference type="VEuPathDB" id="VectorBase:ASIC016423"/>
<keyword evidence="7" id="KW-1185">Reference proteome</keyword>
<dbReference type="PANTHER" id="PTHR10252:SF79">
    <property type="entry name" value="DNA POLYMERASE EPSILON SUBUNIT 4"/>
    <property type="match status" value="1"/>
</dbReference>
<reference evidence="5 7" key="1">
    <citation type="journal article" date="2014" name="BMC Genomics">
        <title>Genome sequence of Anopheles sinensis provides insight into genetics basis of mosquito competence for malaria parasites.</title>
        <authorList>
            <person name="Zhou D."/>
            <person name="Zhang D."/>
            <person name="Ding G."/>
            <person name="Shi L."/>
            <person name="Hou Q."/>
            <person name="Ye Y."/>
            <person name="Xu Y."/>
            <person name="Zhou H."/>
            <person name="Xiong C."/>
            <person name="Li S."/>
            <person name="Yu J."/>
            <person name="Hong S."/>
            <person name="Yu X."/>
            <person name="Zou P."/>
            <person name="Chen C."/>
            <person name="Chang X."/>
            <person name="Wang W."/>
            <person name="Lv Y."/>
            <person name="Sun Y."/>
            <person name="Ma L."/>
            <person name="Shen B."/>
            <person name="Zhu C."/>
        </authorList>
    </citation>
    <scope>NUCLEOTIDE SEQUENCE [LARGE SCALE GENOMIC DNA]</scope>
</reference>
<dbReference type="OrthoDB" id="636685at2759"/>